<dbReference type="PANTHER" id="PTHR22710:SF2">
    <property type="entry name" value="X-RAY RADIATION RESISTANCE-ASSOCIATED PROTEIN 1"/>
    <property type="match status" value="1"/>
</dbReference>
<keyword evidence="4" id="KW-0677">Repeat</keyword>
<gene>
    <name evidence="6" type="ORF">Baya_3912</name>
</gene>
<proteinExistence type="predicted"/>
<comment type="subcellular location">
    <subcellularLocation>
        <location evidence="1">Cytoplasm</location>
    </subcellularLocation>
</comment>
<dbReference type="OrthoDB" id="1687175at2759"/>
<name>A0A556TWW6_BAGYA</name>
<dbReference type="AlphaFoldDB" id="A0A556TWW6"/>
<dbReference type="GO" id="GO:0005737">
    <property type="term" value="C:cytoplasm"/>
    <property type="evidence" value="ECO:0007669"/>
    <property type="project" value="UniProtKB-SubCell"/>
</dbReference>
<dbReference type="Gene3D" id="3.80.10.10">
    <property type="entry name" value="Ribonuclease Inhibitor"/>
    <property type="match status" value="1"/>
</dbReference>
<keyword evidence="2" id="KW-0963">Cytoplasm</keyword>
<evidence type="ECO:0000256" key="5">
    <source>
        <dbReference type="SAM" id="MobiDB-lite"/>
    </source>
</evidence>
<evidence type="ECO:0000256" key="4">
    <source>
        <dbReference type="ARBA" id="ARBA00022737"/>
    </source>
</evidence>
<dbReference type="SUPFAM" id="SSF52058">
    <property type="entry name" value="L domain-like"/>
    <property type="match status" value="1"/>
</dbReference>
<reference evidence="6 7" key="1">
    <citation type="journal article" date="2019" name="Genome Biol. Evol.">
        <title>Whole-Genome Sequencing of the Giant Devil Catfish, Bagarius yarrelli.</title>
        <authorList>
            <person name="Jiang W."/>
            <person name="Lv Y."/>
            <person name="Cheng L."/>
            <person name="Yang K."/>
            <person name="Chao B."/>
            <person name="Wang X."/>
            <person name="Li Y."/>
            <person name="Pan X."/>
            <person name="You X."/>
            <person name="Zhang Y."/>
            <person name="Yang J."/>
            <person name="Li J."/>
            <person name="Zhang X."/>
            <person name="Liu S."/>
            <person name="Sun C."/>
            <person name="Yang J."/>
            <person name="Shi Q."/>
        </authorList>
    </citation>
    <scope>NUCLEOTIDE SEQUENCE [LARGE SCALE GENOMIC DNA]</scope>
    <source>
        <strain evidence="6">JWS20170419001</strain>
        <tissue evidence="6">Muscle</tissue>
    </source>
</reference>
<dbReference type="InterPro" id="IPR032675">
    <property type="entry name" value="LRR_dom_sf"/>
</dbReference>
<organism evidence="6 7">
    <name type="scientific">Bagarius yarrelli</name>
    <name type="common">Goonch</name>
    <name type="synonym">Bagrus yarrelli</name>
    <dbReference type="NCBI Taxonomy" id="175774"/>
    <lineage>
        <taxon>Eukaryota</taxon>
        <taxon>Metazoa</taxon>
        <taxon>Chordata</taxon>
        <taxon>Craniata</taxon>
        <taxon>Vertebrata</taxon>
        <taxon>Euteleostomi</taxon>
        <taxon>Actinopterygii</taxon>
        <taxon>Neopterygii</taxon>
        <taxon>Teleostei</taxon>
        <taxon>Ostariophysi</taxon>
        <taxon>Siluriformes</taxon>
        <taxon>Sisoridae</taxon>
        <taxon>Sisorinae</taxon>
        <taxon>Bagarius</taxon>
    </lineage>
</organism>
<keyword evidence="3" id="KW-0433">Leucine-rich repeat</keyword>
<feature type="region of interest" description="Disordered" evidence="5">
    <location>
        <begin position="188"/>
        <end position="209"/>
    </location>
</feature>
<accession>A0A556TWW6</accession>
<comment type="caution">
    <text evidence="6">The sequence shown here is derived from an EMBL/GenBank/DDBJ whole genome shotgun (WGS) entry which is preliminary data.</text>
</comment>
<dbReference type="EMBL" id="VCAZ01000025">
    <property type="protein sequence ID" value="TSL04232.1"/>
    <property type="molecule type" value="Genomic_DNA"/>
</dbReference>
<evidence type="ECO:0000313" key="6">
    <source>
        <dbReference type="EMBL" id="TSL04232.1"/>
    </source>
</evidence>
<sequence length="437" mass="49986">MAGLGVYKLGNGESFPTNCFPTRFHQRKEGAGHWLVAHRVSVEERYKILKQPTPVEHFSSGPLYQSVEQRTFKYSGNTLNRQILMSLHCVDGPSDLCSVDISERNLESVTQEGLEEFDNVAYINASDNILPLEAFSRFPALRELELSLNAVCTVEVNAADFPRLEVKTQIPKVLKVSLTAEALCASEIPSTDTGTKPKNRPQPSDFNCPDILLPSLSQTYTEELEMEKVKTVSCAFHEVPLERENTEISSESQQNEEQFFVTEVNNWLEPEYQDRTEQSADITYFEENDTKQYPKKFLGFEALLDDNLDVDLPEPVGIQQTVKALDFTLKNLFVYRDSKANLDCLQKAYKEQPKRTRNSLPLKPQKTKEEKVNDILTEMKEIKTITEVPLVKVLQAKDVDRNEYEKALMLLKDMKSKYKRIHLKSIEEAAQIARSYR</sequence>
<feature type="compositionally biased region" description="Polar residues" evidence="5">
    <location>
        <begin position="188"/>
        <end position="205"/>
    </location>
</feature>
<evidence type="ECO:0000313" key="7">
    <source>
        <dbReference type="Proteomes" id="UP000319801"/>
    </source>
</evidence>
<keyword evidence="7" id="KW-1185">Reference proteome</keyword>
<evidence type="ECO:0000256" key="2">
    <source>
        <dbReference type="ARBA" id="ARBA00022490"/>
    </source>
</evidence>
<evidence type="ECO:0000256" key="3">
    <source>
        <dbReference type="ARBA" id="ARBA00022614"/>
    </source>
</evidence>
<evidence type="ECO:0000256" key="1">
    <source>
        <dbReference type="ARBA" id="ARBA00004496"/>
    </source>
</evidence>
<dbReference type="GO" id="GO:0005634">
    <property type="term" value="C:nucleus"/>
    <property type="evidence" value="ECO:0007669"/>
    <property type="project" value="TreeGrafter"/>
</dbReference>
<protein>
    <submittedName>
        <fullName evidence="6">X-ray radiation resistance-associated protein 1</fullName>
    </submittedName>
</protein>
<dbReference type="PANTHER" id="PTHR22710">
    <property type="entry name" value="X-RAY RADIATION RESISTANCE ASSOCIATED PROTEIN 1 XRRA1"/>
    <property type="match status" value="1"/>
</dbReference>
<dbReference type="Proteomes" id="UP000319801">
    <property type="component" value="Unassembled WGS sequence"/>
</dbReference>